<evidence type="ECO:0000313" key="3">
    <source>
        <dbReference type="EMBL" id="SMG40586.1"/>
    </source>
</evidence>
<dbReference type="InterPro" id="IPR006037">
    <property type="entry name" value="RCK_C"/>
</dbReference>
<dbReference type="PANTHER" id="PTHR43833">
    <property type="entry name" value="POTASSIUM CHANNEL PROTEIN 2-RELATED-RELATED"/>
    <property type="match status" value="1"/>
</dbReference>
<feature type="domain" description="RCK N-terminal" evidence="1">
    <location>
        <begin position="5"/>
        <end position="122"/>
    </location>
</feature>
<evidence type="ECO:0000259" key="1">
    <source>
        <dbReference type="PROSITE" id="PS51201"/>
    </source>
</evidence>
<dbReference type="STRING" id="561720.SAMN06275492_1285"/>
<dbReference type="PANTHER" id="PTHR43833:SF7">
    <property type="entry name" value="KTR SYSTEM POTASSIUM UPTAKE PROTEIN C"/>
    <property type="match status" value="1"/>
</dbReference>
<evidence type="ECO:0000259" key="2">
    <source>
        <dbReference type="PROSITE" id="PS51202"/>
    </source>
</evidence>
<name>A0A1X7KI22_9BACT</name>
<proteinExistence type="predicted"/>
<keyword evidence="4" id="KW-1185">Reference proteome</keyword>
<dbReference type="GO" id="GO:0006813">
    <property type="term" value="P:potassium ion transport"/>
    <property type="evidence" value="ECO:0007669"/>
    <property type="project" value="InterPro"/>
</dbReference>
<dbReference type="PROSITE" id="PS51202">
    <property type="entry name" value="RCK_C"/>
    <property type="match status" value="1"/>
</dbReference>
<dbReference type="RefSeq" id="WP_085545168.1">
    <property type="nucleotide sequence ID" value="NZ_FXBB01000028.1"/>
</dbReference>
<dbReference type="Proteomes" id="UP000193355">
    <property type="component" value="Unassembled WGS sequence"/>
</dbReference>
<dbReference type="PROSITE" id="PS51201">
    <property type="entry name" value="RCK_N"/>
    <property type="match status" value="1"/>
</dbReference>
<dbReference type="OrthoDB" id="9776294at2"/>
<dbReference type="SUPFAM" id="SSF51735">
    <property type="entry name" value="NAD(P)-binding Rossmann-fold domains"/>
    <property type="match status" value="1"/>
</dbReference>
<dbReference type="GO" id="GO:0008324">
    <property type="term" value="F:monoatomic cation transmembrane transporter activity"/>
    <property type="evidence" value="ECO:0007669"/>
    <property type="project" value="InterPro"/>
</dbReference>
<dbReference type="InterPro" id="IPR003148">
    <property type="entry name" value="RCK_N"/>
</dbReference>
<dbReference type="EMBL" id="FXBB01000028">
    <property type="protein sequence ID" value="SMG40586.1"/>
    <property type="molecule type" value="Genomic_DNA"/>
</dbReference>
<dbReference type="SUPFAM" id="SSF116726">
    <property type="entry name" value="TrkA C-terminal domain-like"/>
    <property type="match status" value="1"/>
</dbReference>
<organism evidence="3 4">
    <name type="scientific">Dethiosulfovibrio salsuginis</name>
    <dbReference type="NCBI Taxonomy" id="561720"/>
    <lineage>
        <taxon>Bacteria</taxon>
        <taxon>Thermotogati</taxon>
        <taxon>Synergistota</taxon>
        <taxon>Synergistia</taxon>
        <taxon>Synergistales</taxon>
        <taxon>Dethiosulfovibrionaceae</taxon>
        <taxon>Dethiosulfovibrio</taxon>
    </lineage>
</organism>
<protein>
    <submittedName>
        <fullName evidence="3">Trk system potassium uptake protein TrkA</fullName>
    </submittedName>
</protein>
<dbReference type="InterPro" id="IPR050721">
    <property type="entry name" value="Trk_Ktr_HKT_K-transport"/>
</dbReference>
<dbReference type="Gene3D" id="3.30.70.1450">
    <property type="entry name" value="Regulator of K+ conductance, C-terminal domain"/>
    <property type="match status" value="1"/>
</dbReference>
<dbReference type="Pfam" id="PF02080">
    <property type="entry name" value="TrkA_C"/>
    <property type="match status" value="1"/>
</dbReference>
<dbReference type="InterPro" id="IPR036291">
    <property type="entry name" value="NAD(P)-bd_dom_sf"/>
</dbReference>
<sequence length="228" mass="24696">MSNENKTYFVVGVGRFGLSLCSRLVALGQRVVAVDSDPSKVAEVADLVDYGAHLDASDEEALIKAGAKEADVAVVTIGENIEASIMATAILKGLGIEKVVSRAQTSIHARVLARVGAHRVIFPERDMGIKVADQFVNPWLSNFSQIPGNGYIVGELVPMGKMLEKSLIDLDFRKSFGATLLLIERDGRKIFPERDTKILSGDRLMVVGEKNRLAEWIEEVAGEEESGG</sequence>
<dbReference type="Gene3D" id="3.40.50.720">
    <property type="entry name" value="NAD(P)-binding Rossmann-like Domain"/>
    <property type="match status" value="1"/>
</dbReference>
<dbReference type="InterPro" id="IPR036721">
    <property type="entry name" value="RCK_C_sf"/>
</dbReference>
<accession>A0A1X7KI22</accession>
<evidence type="ECO:0000313" key="4">
    <source>
        <dbReference type="Proteomes" id="UP000193355"/>
    </source>
</evidence>
<dbReference type="AlphaFoldDB" id="A0A1X7KI22"/>
<gene>
    <name evidence="3" type="ORF">SAMN06275492_1285</name>
</gene>
<feature type="domain" description="RCK C-terminal" evidence="2">
    <location>
        <begin position="140"/>
        <end position="223"/>
    </location>
</feature>
<dbReference type="Pfam" id="PF02254">
    <property type="entry name" value="TrkA_N"/>
    <property type="match status" value="1"/>
</dbReference>
<reference evidence="4" key="1">
    <citation type="submission" date="2017-04" db="EMBL/GenBank/DDBJ databases">
        <authorList>
            <person name="Varghese N."/>
            <person name="Submissions S."/>
        </authorList>
    </citation>
    <scope>NUCLEOTIDE SEQUENCE [LARGE SCALE GENOMIC DNA]</scope>
    <source>
        <strain evidence="4">USBA 82</strain>
    </source>
</reference>